<comment type="caution">
    <text evidence="1">The sequence shown here is derived from an EMBL/GenBank/DDBJ whole genome shotgun (WGS) entry which is preliminary data.</text>
</comment>
<reference evidence="1 2" key="1">
    <citation type="journal article" date="2020" name="Microorganisms">
        <title>Osmotic Adaptation and Compatible Solute Biosynthesis of Phototrophic Bacteria as Revealed from Genome Analyses.</title>
        <authorList>
            <person name="Imhoff J.F."/>
            <person name="Rahn T."/>
            <person name="Kunzel S."/>
            <person name="Keller A."/>
            <person name="Neulinger S.C."/>
        </authorList>
    </citation>
    <scope>NUCLEOTIDE SEQUENCE [LARGE SCALE GENOMIC DNA]</scope>
    <source>
        <strain evidence="1 2">DSM 9895</strain>
    </source>
</reference>
<evidence type="ECO:0000313" key="1">
    <source>
        <dbReference type="EMBL" id="MBK1671536.1"/>
    </source>
</evidence>
<sequence length="87" mass="9802">MFIHQLKLPGDSVDGLHETIGAVHQARRDYVECQATDLEAHEDKPGPWQQAHRAEFASLLVDPSHAKRVWRGLIEEGIKPLSRLKLG</sequence>
<protein>
    <submittedName>
        <fullName evidence="1">Uncharacterized protein</fullName>
    </submittedName>
</protein>
<dbReference type="Proteomes" id="UP001296873">
    <property type="component" value="Unassembled WGS sequence"/>
</dbReference>
<evidence type="ECO:0000313" key="2">
    <source>
        <dbReference type="Proteomes" id="UP001296873"/>
    </source>
</evidence>
<name>A0ABS1DLW5_9PROT</name>
<gene>
    <name evidence="1" type="ORF">CKO28_26410</name>
</gene>
<keyword evidence="2" id="KW-1185">Reference proteome</keyword>
<accession>A0ABS1DLW5</accession>
<organism evidence="1 2">
    <name type="scientific">Rhodovibrio sodomensis</name>
    <dbReference type="NCBI Taxonomy" id="1088"/>
    <lineage>
        <taxon>Bacteria</taxon>
        <taxon>Pseudomonadati</taxon>
        <taxon>Pseudomonadota</taxon>
        <taxon>Alphaproteobacteria</taxon>
        <taxon>Rhodospirillales</taxon>
        <taxon>Rhodovibrionaceae</taxon>
        <taxon>Rhodovibrio</taxon>
    </lineage>
</organism>
<proteinExistence type="predicted"/>
<dbReference type="RefSeq" id="WP_200344524.1">
    <property type="nucleotide sequence ID" value="NZ_NRRL01000213.1"/>
</dbReference>
<dbReference type="EMBL" id="NRRL01000213">
    <property type="protein sequence ID" value="MBK1671536.1"/>
    <property type="molecule type" value="Genomic_DNA"/>
</dbReference>